<keyword evidence="1" id="KW-1133">Transmembrane helix</keyword>
<proteinExistence type="predicted"/>
<evidence type="ECO:0000256" key="1">
    <source>
        <dbReference type="SAM" id="Phobius"/>
    </source>
</evidence>
<accession>A0AB37B4K8</accession>
<keyword evidence="1" id="KW-0472">Membrane</keyword>
<keyword evidence="1" id="KW-0812">Transmembrane</keyword>
<sequence>MRQFVIVVLYSAILLLLEVIYRKLFNISSIERYTESYLFVCLFVCLFFQSIELQKY</sequence>
<name>A0AB37B4K8_HAEIF</name>
<comment type="caution">
    <text evidence="2">The sequence shown here is derived from an EMBL/GenBank/DDBJ whole genome shotgun (WGS) entry which is preliminary data.</text>
</comment>
<dbReference type="AlphaFoldDB" id="A0AB37B4K8"/>
<reference evidence="2" key="1">
    <citation type="submission" date="2017-04" db="EMBL/GenBank/DDBJ databases">
        <title>Haemophilus influenzae in COPD genome sequencing project.</title>
        <authorList>
            <person name="Murphy T.F."/>
            <person name="Kong Y."/>
            <person name="Nadendla S."/>
            <person name="Tettelin H."/>
            <person name="Pettigrew M."/>
        </authorList>
    </citation>
    <scope>NUCLEOTIDE SEQUENCE [LARGE SCALE GENOMIC DNA]</scope>
    <source>
        <strain evidence="2">39P1H1</strain>
    </source>
</reference>
<gene>
    <name evidence="2" type="ORF">BV056_00297</name>
</gene>
<feature type="transmembrane region" description="Helical" evidence="1">
    <location>
        <begin position="6"/>
        <end position="24"/>
    </location>
</feature>
<organism evidence="2">
    <name type="scientific">Haemophilus influenzae</name>
    <dbReference type="NCBI Taxonomy" id="727"/>
    <lineage>
        <taxon>Bacteria</taxon>
        <taxon>Pseudomonadati</taxon>
        <taxon>Pseudomonadota</taxon>
        <taxon>Gammaproteobacteria</taxon>
        <taxon>Pasteurellales</taxon>
        <taxon>Pasteurellaceae</taxon>
        <taxon>Haemophilus</taxon>
    </lineage>
</organism>
<protein>
    <submittedName>
        <fullName evidence="2">Uncharacterized protein</fullName>
    </submittedName>
</protein>
<evidence type="ECO:0000313" key="2">
    <source>
        <dbReference type="EMBL" id="PRJ24948.1"/>
    </source>
</evidence>
<dbReference type="EMBL" id="NEBD01000024">
    <property type="protein sequence ID" value="PRJ24948.1"/>
    <property type="molecule type" value="Genomic_DNA"/>
</dbReference>
<feature type="transmembrane region" description="Helical" evidence="1">
    <location>
        <begin position="36"/>
        <end position="53"/>
    </location>
</feature>